<reference evidence="3 4" key="1">
    <citation type="submission" date="2020-06" db="EMBL/GenBank/DDBJ databases">
        <title>Dyadobacter sandarakinus sp. nov., isolated from the soil of the Arctic Yellow River Station.</title>
        <authorList>
            <person name="Zhang Y."/>
            <person name="Peng F."/>
        </authorList>
    </citation>
    <scope>NUCLEOTIDE SEQUENCE [LARGE SCALE GENOMIC DNA]</scope>
    <source>
        <strain evidence="3 4">Q3-56</strain>
    </source>
</reference>
<dbReference type="Pfam" id="PF11396">
    <property type="entry name" value="PepSY_like"/>
    <property type="match status" value="2"/>
</dbReference>
<evidence type="ECO:0000313" key="4">
    <source>
        <dbReference type="Proteomes" id="UP000612680"/>
    </source>
</evidence>
<accession>A0ABX7I3S2</accession>
<evidence type="ECO:0000313" key="3">
    <source>
        <dbReference type="EMBL" id="QRQ99690.1"/>
    </source>
</evidence>
<proteinExistence type="predicted"/>
<evidence type="ECO:0000256" key="1">
    <source>
        <dbReference type="SAM" id="SignalP"/>
    </source>
</evidence>
<name>A0ABX7I3S2_9BACT</name>
<feature type="domain" description="Putative beta-lactamase-inhibitor-like PepSY-like" evidence="2">
    <location>
        <begin position="59"/>
        <end position="140"/>
    </location>
</feature>
<evidence type="ECO:0000259" key="2">
    <source>
        <dbReference type="Pfam" id="PF11396"/>
    </source>
</evidence>
<organism evidence="3 4">
    <name type="scientific">Dyadobacter sandarakinus</name>
    <dbReference type="NCBI Taxonomy" id="2747268"/>
    <lineage>
        <taxon>Bacteria</taxon>
        <taxon>Pseudomonadati</taxon>
        <taxon>Bacteroidota</taxon>
        <taxon>Cytophagia</taxon>
        <taxon>Cytophagales</taxon>
        <taxon>Spirosomataceae</taxon>
        <taxon>Dyadobacter</taxon>
    </lineage>
</organism>
<protein>
    <submittedName>
        <fullName evidence="3">PepSY-like domain-containing protein</fullName>
    </submittedName>
</protein>
<dbReference type="Proteomes" id="UP000612680">
    <property type="component" value="Chromosome"/>
</dbReference>
<feature type="domain" description="Putative beta-lactamase-inhibitor-like PepSY-like" evidence="2">
    <location>
        <begin position="16"/>
        <end position="55"/>
    </location>
</feature>
<keyword evidence="4" id="KW-1185">Reference proteome</keyword>
<dbReference type="EMBL" id="CP056775">
    <property type="protein sequence ID" value="QRQ99690.1"/>
    <property type="molecule type" value="Genomic_DNA"/>
</dbReference>
<dbReference type="SUPFAM" id="SSF160574">
    <property type="entry name" value="BT0923-like"/>
    <property type="match status" value="1"/>
</dbReference>
<dbReference type="Gene3D" id="3.40.1420.30">
    <property type="match status" value="1"/>
</dbReference>
<dbReference type="RefSeq" id="WP_204660452.1">
    <property type="nucleotide sequence ID" value="NZ_CP056775.1"/>
</dbReference>
<gene>
    <name evidence="3" type="ORF">HWI92_01550</name>
</gene>
<dbReference type="InterPro" id="IPR021533">
    <property type="entry name" value="PepSY-like"/>
</dbReference>
<dbReference type="PROSITE" id="PS51257">
    <property type="entry name" value="PROKAR_LIPOPROTEIN"/>
    <property type="match status" value="1"/>
</dbReference>
<feature type="signal peptide" evidence="1">
    <location>
        <begin position="1"/>
        <end position="19"/>
    </location>
</feature>
<feature type="chain" id="PRO_5047309799" evidence="1">
    <location>
        <begin position="20"/>
        <end position="144"/>
    </location>
</feature>
<keyword evidence="1" id="KW-0732">Signal</keyword>
<sequence length="144" mass="16308">MKNASVCLMLLLGIMTACDNEKVVDEATLPARAKEYVEAHFPNAAISQVVRDRDDLSVSWDVTLNNQFELEFDKAGDCYSVEAHQSEPLPDSVIPLKILEYTAENYPKAFITSWEKDKTDQEIKLSDQTELVFNLSGTFLRMDQ</sequence>